<reference evidence="2" key="2">
    <citation type="submission" date="2020-10" db="UniProtKB">
        <authorList>
            <consortium name="WormBaseParasite"/>
        </authorList>
    </citation>
    <scope>IDENTIFICATION</scope>
</reference>
<dbReference type="Proteomes" id="UP000492821">
    <property type="component" value="Unassembled WGS sequence"/>
</dbReference>
<evidence type="ECO:0000313" key="2">
    <source>
        <dbReference type="WBParaSite" id="Pan_g6471.t1"/>
    </source>
</evidence>
<keyword evidence="1" id="KW-1185">Reference proteome</keyword>
<sequence length="278" mass="32499">MPYPLEKLKYGLRRRLRELATPGEAYALQIAAPNYCGFQPIQKTRQVPDPRFSMVDNEFISLELNSSYFIYSTPTELYTVSKQLTMSNFTPNLKLKTIFDGFRFAPLSLRLFNCVLDDTFIRSFVNAVDNPIEQVELNCCTFTSVKAAKMLIDSPAFKALEEFTIREPKFPSATWWIEALVETGCTSLKSFHIHYDPLSVFEIDKGIFLRFIRDQPDDFQLVIALSQQTHRHKFSQYKVDKAVEPLIKQMNEHFEWRRSFYCSTKKKIIINGQYYILM</sequence>
<dbReference type="WBParaSite" id="Pan_g6471.t1">
    <property type="protein sequence ID" value="Pan_g6471.t1"/>
    <property type="gene ID" value="Pan_g6471"/>
</dbReference>
<protein>
    <submittedName>
        <fullName evidence="2">F-box domain-containing protein</fullName>
    </submittedName>
</protein>
<accession>A0A7E4W2T0</accession>
<evidence type="ECO:0000313" key="1">
    <source>
        <dbReference type="Proteomes" id="UP000492821"/>
    </source>
</evidence>
<organism evidence="1 2">
    <name type="scientific">Panagrellus redivivus</name>
    <name type="common">Microworm</name>
    <dbReference type="NCBI Taxonomy" id="6233"/>
    <lineage>
        <taxon>Eukaryota</taxon>
        <taxon>Metazoa</taxon>
        <taxon>Ecdysozoa</taxon>
        <taxon>Nematoda</taxon>
        <taxon>Chromadorea</taxon>
        <taxon>Rhabditida</taxon>
        <taxon>Tylenchina</taxon>
        <taxon>Panagrolaimomorpha</taxon>
        <taxon>Panagrolaimoidea</taxon>
        <taxon>Panagrolaimidae</taxon>
        <taxon>Panagrellus</taxon>
    </lineage>
</organism>
<reference evidence="1" key="1">
    <citation type="journal article" date="2013" name="Genetics">
        <title>The draft genome and transcriptome of Panagrellus redivivus are shaped by the harsh demands of a free-living lifestyle.</title>
        <authorList>
            <person name="Srinivasan J."/>
            <person name="Dillman A.R."/>
            <person name="Macchietto M.G."/>
            <person name="Heikkinen L."/>
            <person name="Lakso M."/>
            <person name="Fracchia K.M."/>
            <person name="Antoshechkin I."/>
            <person name="Mortazavi A."/>
            <person name="Wong G."/>
            <person name="Sternberg P.W."/>
        </authorList>
    </citation>
    <scope>NUCLEOTIDE SEQUENCE [LARGE SCALE GENOMIC DNA]</scope>
    <source>
        <strain evidence="1">MT8872</strain>
    </source>
</reference>
<name>A0A7E4W2T0_PANRE</name>
<proteinExistence type="predicted"/>
<dbReference type="AlphaFoldDB" id="A0A7E4W2T0"/>